<dbReference type="InterPro" id="IPR049179">
    <property type="entry name" value="T2SSK_SAM-like_2nd"/>
</dbReference>
<name>A0A0D7DZ57_STUST</name>
<dbReference type="InterPro" id="IPR038072">
    <property type="entry name" value="GspK_central_sf"/>
</dbReference>
<keyword evidence="9 10" id="KW-0472">Membrane</keyword>
<dbReference type="GO" id="GO:0009306">
    <property type="term" value="P:protein secretion"/>
    <property type="evidence" value="ECO:0007669"/>
    <property type="project" value="InterPro"/>
</dbReference>
<dbReference type="NCBIfam" id="NF037980">
    <property type="entry name" value="T2SS_GspK"/>
    <property type="match status" value="1"/>
</dbReference>
<evidence type="ECO:0000256" key="1">
    <source>
        <dbReference type="ARBA" id="ARBA00004533"/>
    </source>
</evidence>
<dbReference type="InterPro" id="IPR045584">
    <property type="entry name" value="Pilin-like"/>
</dbReference>
<dbReference type="Gene3D" id="3.30.1300.30">
    <property type="entry name" value="GSPII I/J protein-like"/>
    <property type="match status" value="1"/>
</dbReference>
<evidence type="ECO:0000256" key="6">
    <source>
        <dbReference type="ARBA" id="ARBA00022692"/>
    </source>
</evidence>
<evidence type="ECO:0000256" key="10">
    <source>
        <dbReference type="PIRNR" id="PIRNR002786"/>
    </source>
</evidence>
<evidence type="ECO:0000256" key="8">
    <source>
        <dbReference type="ARBA" id="ARBA00022989"/>
    </source>
</evidence>
<evidence type="ECO:0000256" key="3">
    <source>
        <dbReference type="ARBA" id="ARBA00022448"/>
    </source>
</evidence>
<keyword evidence="3 10" id="KW-0813">Transport</keyword>
<sequence length="332" mass="36043">MKHQRGVALITVLLVVAIVTVVSAAMVARQQLSIRASSNQLQARQAWHYALGGEALAQAMLARDLRAGATGETGETGANGEAAAVDHLLEPWAQPLPAFEIDQGEILVRIEDLAGRFNLNDLLRDQQPNPAAVEQFRRLLLRLQISAPYAERLLDWIDPDQQPSGELGAEDNAYLGLDTPYRSAGRRLHDLSELRLLLDMREEDFQRLAPYVVALPPNVPLNVNTASAMVLSSLSDNISLGAAESLVELRRAAPFRNSAAFLAQPALAGTTLQGTALAVGSQFFQATSEVRLGDRRLALVSLLQREQDGSVRVLARNLGQPARQTLPSDGER</sequence>
<evidence type="ECO:0000256" key="9">
    <source>
        <dbReference type="ARBA" id="ARBA00023136"/>
    </source>
</evidence>
<dbReference type="SUPFAM" id="SSF54523">
    <property type="entry name" value="Pili subunits"/>
    <property type="match status" value="1"/>
</dbReference>
<dbReference type="Gene3D" id="1.10.40.60">
    <property type="entry name" value="EpsJ-like"/>
    <property type="match status" value="2"/>
</dbReference>
<feature type="domain" description="T2SS protein K second SAM-like" evidence="11">
    <location>
        <begin position="221"/>
        <end position="279"/>
    </location>
</feature>
<dbReference type="EMBL" id="JXXD01000213">
    <property type="protein sequence ID" value="KIZ33868.1"/>
    <property type="molecule type" value="Genomic_DNA"/>
</dbReference>
<keyword evidence="8" id="KW-1133">Transmembrane helix</keyword>
<feature type="domain" description="T2SS protein K first SAM-like" evidence="12">
    <location>
        <begin position="115"/>
        <end position="216"/>
    </location>
</feature>
<dbReference type="AlphaFoldDB" id="A0A0D7DZ57"/>
<reference evidence="13 14" key="1">
    <citation type="submission" date="2014-11" db="EMBL/GenBank/DDBJ databases">
        <title>Genomics and ecophysiology of heterotrophic nitrogen fixing bacteria isolated from estuarine surface water.</title>
        <authorList>
            <person name="Bentzon-Tilia M."/>
            <person name="Severin I."/>
            <person name="Hansen L.H."/>
            <person name="Riemann L."/>
        </authorList>
    </citation>
    <scope>NUCLEOTIDE SEQUENCE [LARGE SCALE GENOMIC DNA]</scope>
    <source>
        <strain evidence="13 14">BAL361</strain>
    </source>
</reference>
<organism evidence="13 14">
    <name type="scientific">Stutzerimonas stutzeri</name>
    <name type="common">Pseudomonas stutzeri</name>
    <dbReference type="NCBI Taxonomy" id="316"/>
    <lineage>
        <taxon>Bacteria</taxon>
        <taxon>Pseudomonadati</taxon>
        <taxon>Pseudomonadota</taxon>
        <taxon>Gammaproteobacteria</taxon>
        <taxon>Pseudomonadales</taxon>
        <taxon>Pseudomonadaceae</taxon>
        <taxon>Stutzerimonas</taxon>
    </lineage>
</organism>
<dbReference type="Pfam" id="PF03934">
    <property type="entry name" value="T2SSK"/>
    <property type="match status" value="1"/>
</dbReference>
<evidence type="ECO:0000256" key="2">
    <source>
        <dbReference type="ARBA" id="ARBA00007246"/>
    </source>
</evidence>
<dbReference type="GO" id="GO:0005886">
    <property type="term" value="C:plasma membrane"/>
    <property type="evidence" value="ECO:0007669"/>
    <property type="project" value="UniProtKB-SubCell"/>
</dbReference>
<evidence type="ECO:0000313" key="13">
    <source>
        <dbReference type="EMBL" id="KIZ33868.1"/>
    </source>
</evidence>
<dbReference type="InterPro" id="IPR005628">
    <property type="entry name" value="GspK"/>
</dbReference>
<dbReference type="RefSeq" id="WP_044316016.1">
    <property type="nucleotide sequence ID" value="NZ_JXXD01000213.1"/>
</dbReference>
<dbReference type="Proteomes" id="UP000032439">
    <property type="component" value="Unassembled WGS sequence"/>
</dbReference>
<dbReference type="PANTHER" id="PTHR38831:SF1">
    <property type="entry name" value="TYPE II SECRETION SYSTEM PROTEIN K-RELATED"/>
    <property type="match status" value="1"/>
</dbReference>
<evidence type="ECO:0000259" key="12">
    <source>
        <dbReference type="Pfam" id="PF21687"/>
    </source>
</evidence>
<gene>
    <name evidence="13" type="ORF">LO50_19120</name>
</gene>
<dbReference type="InterPro" id="IPR049031">
    <property type="entry name" value="T2SSK_SAM-like_1st"/>
</dbReference>
<comment type="caution">
    <text evidence="13">The sequence shown here is derived from an EMBL/GenBank/DDBJ whole genome shotgun (WGS) entry which is preliminary data.</text>
</comment>
<accession>A0A0D7DZ57</accession>
<keyword evidence="6" id="KW-0812">Transmembrane</keyword>
<dbReference type="PANTHER" id="PTHR38831">
    <property type="entry name" value="TYPE II SECRETION SYSTEM PROTEIN K"/>
    <property type="match status" value="1"/>
</dbReference>
<protein>
    <recommendedName>
        <fullName evidence="10">Type II secretion system protein K</fullName>
    </recommendedName>
</protein>
<keyword evidence="7" id="KW-0653">Protein transport</keyword>
<dbReference type="PIRSF" id="PIRSF002786">
    <property type="entry name" value="XcpX"/>
    <property type="match status" value="1"/>
</dbReference>
<evidence type="ECO:0000256" key="7">
    <source>
        <dbReference type="ARBA" id="ARBA00022927"/>
    </source>
</evidence>
<keyword evidence="5 10" id="KW-0997">Cell inner membrane</keyword>
<evidence type="ECO:0000256" key="4">
    <source>
        <dbReference type="ARBA" id="ARBA00022475"/>
    </source>
</evidence>
<keyword evidence="4 10" id="KW-1003">Cell membrane</keyword>
<dbReference type="SUPFAM" id="SSF158544">
    <property type="entry name" value="GspK insert domain-like"/>
    <property type="match status" value="1"/>
</dbReference>
<dbReference type="PATRIC" id="fig|316.110.peg.1991"/>
<proteinExistence type="inferred from homology"/>
<dbReference type="Pfam" id="PF21687">
    <property type="entry name" value="T2SSK_1st"/>
    <property type="match status" value="1"/>
</dbReference>
<evidence type="ECO:0000256" key="5">
    <source>
        <dbReference type="ARBA" id="ARBA00022519"/>
    </source>
</evidence>
<comment type="subcellular location">
    <subcellularLocation>
        <location evidence="1 10">Cell inner membrane</location>
    </subcellularLocation>
</comment>
<evidence type="ECO:0000313" key="14">
    <source>
        <dbReference type="Proteomes" id="UP000032439"/>
    </source>
</evidence>
<evidence type="ECO:0000259" key="11">
    <source>
        <dbReference type="Pfam" id="PF03934"/>
    </source>
</evidence>
<comment type="similarity">
    <text evidence="2 10">Belongs to the GSP K family.</text>
</comment>